<organism evidence="2 3">
    <name type="scientific">Nocardia vinacea</name>
    <dbReference type="NCBI Taxonomy" id="96468"/>
    <lineage>
        <taxon>Bacteria</taxon>
        <taxon>Bacillati</taxon>
        <taxon>Actinomycetota</taxon>
        <taxon>Actinomycetes</taxon>
        <taxon>Mycobacteriales</taxon>
        <taxon>Nocardiaceae</taxon>
        <taxon>Nocardia</taxon>
    </lineage>
</organism>
<dbReference type="InterPro" id="IPR011991">
    <property type="entry name" value="ArsR-like_HTH"/>
</dbReference>
<dbReference type="PROSITE" id="PS50995">
    <property type="entry name" value="HTH_MARR_2"/>
    <property type="match status" value="1"/>
</dbReference>
<dbReference type="SMART" id="SM00347">
    <property type="entry name" value="HTH_MARR"/>
    <property type="match status" value="1"/>
</dbReference>
<gene>
    <name evidence="2" type="ORF">OG563_26225</name>
</gene>
<dbReference type="InterPro" id="IPR036388">
    <property type="entry name" value="WH-like_DNA-bd_sf"/>
</dbReference>
<dbReference type="RefSeq" id="WP_327096121.1">
    <property type="nucleotide sequence ID" value="NZ_CP109149.1"/>
</dbReference>
<proteinExistence type="predicted"/>
<evidence type="ECO:0000313" key="2">
    <source>
        <dbReference type="EMBL" id="WUV42743.1"/>
    </source>
</evidence>
<feature type="domain" description="HTH marR-type" evidence="1">
    <location>
        <begin position="1"/>
        <end position="147"/>
    </location>
</feature>
<evidence type="ECO:0000259" key="1">
    <source>
        <dbReference type="PROSITE" id="PS50995"/>
    </source>
</evidence>
<keyword evidence="3" id="KW-1185">Reference proteome</keyword>
<accession>A0ABZ1YHY0</accession>
<dbReference type="SUPFAM" id="SSF46785">
    <property type="entry name" value="Winged helix' DNA-binding domain"/>
    <property type="match status" value="1"/>
</dbReference>
<reference evidence="2" key="1">
    <citation type="submission" date="2022-10" db="EMBL/GenBank/DDBJ databases">
        <title>The complete genomes of actinobacterial strains from the NBC collection.</title>
        <authorList>
            <person name="Joergensen T.S."/>
            <person name="Alvarez Arevalo M."/>
            <person name="Sterndorff E.B."/>
            <person name="Faurdal D."/>
            <person name="Vuksanovic O."/>
            <person name="Mourched A.-S."/>
            <person name="Charusanti P."/>
            <person name="Shaw S."/>
            <person name="Blin K."/>
            <person name="Weber T."/>
        </authorList>
    </citation>
    <scope>NUCLEOTIDE SEQUENCE</scope>
    <source>
        <strain evidence="2">NBC_01482</strain>
    </source>
</reference>
<dbReference type="InterPro" id="IPR036390">
    <property type="entry name" value="WH_DNA-bd_sf"/>
</dbReference>
<dbReference type="Proteomes" id="UP001432062">
    <property type="component" value="Chromosome"/>
</dbReference>
<sequence length="156" mass="16237">MSNLKPASTLRPGQDLALLLLAAGAAATDAIHAGVVAAGFADVRPTHGFAFVRLSPNGATVGELAEHLGVTKQAASQLVDELVRKGYAERNAHPDDARARMITLTAKGWACTRAADAAAAEFADQWASVLGDSTVAELRNTLTRVVAPGRVRPASW</sequence>
<evidence type="ECO:0000313" key="3">
    <source>
        <dbReference type="Proteomes" id="UP001432062"/>
    </source>
</evidence>
<dbReference type="Pfam" id="PF12802">
    <property type="entry name" value="MarR_2"/>
    <property type="match status" value="1"/>
</dbReference>
<protein>
    <submittedName>
        <fullName evidence="2">MarR family winged helix-turn-helix transcriptional regulator</fullName>
    </submittedName>
</protein>
<dbReference type="InterPro" id="IPR039422">
    <property type="entry name" value="MarR/SlyA-like"/>
</dbReference>
<dbReference type="EMBL" id="CP109441">
    <property type="protein sequence ID" value="WUV42743.1"/>
    <property type="molecule type" value="Genomic_DNA"/>
</dbReference>
<dbReference type="PRINTS" id="PR00598">
    <property type="entry name" value="HTHMARR"/>
</dbReference>
<dbReference type="Gene3D" id="1.10.10.10">
    <property type="entry name" value="Winged helix-like DNA-binding domain superfamily/Winged helix DNA-binding domain"/>
    <property type="match status" value="1"/>
</dbReference>
<dbReference type="InterPro" id="IPR000835">
    <property type="entry name" value="HTH_MarR-typ"/>
</dbReference>
<dbReference type="PANTHER" id="PTHR33164:SF99">
    <property type="entry name" value="MARR FAMILY REGULATORY PROTEIN"/>
    <property type="match status" value="1"/>
</dbReference>
<name>A0ABZ1YHY0_9NOCA</name>
<dbReference type="CDD" id="cd00090">
    <property type="entry name" value="HTH_ARSR"/>
    <property type="match status" value="1"/>
</dbReference>
<dbReference type="PANTHER" id="PTHR33164">
    <property type="entry name" value="TRANSCRIPTIONAL REGULATOR, MARR FAMILY"/>
    <property type="match status" value="1"/>
</dbReference>